<dbReference type="Gene3D" id="3.90.170.10">
    <property type="entry name" value="Adenylosuccinate Synthetase, subunit A, domain 3"/>
    <property type="match status" value="1"/>
</dbReference>
<sequence>MLRQHRQKPLRRSGKRDALQRRDADISGIRSFDELPLEAQDYIRFVEGAIGVPVATISVRPRREQLFHR</sequence>
<comment type="caution">
    <text evidence="2">The sequence shown here is derived from an EMBL/GenBank/DDBJ whole genome shotgun (WGS) entry which is preliminary data.</text>
</comment>
<dbReference type="EMBL" id="QLUW01000001">
    <property type="protein sequence ID" value="RAP78037.1"/>
    <property type="molecule type" value="Genomic_DNA"/>
</dbReference>
<reference evidence="2 3" key="1">
    <citation type="submission" date="2018-06" db="EMBL/GenBank/DDBJ databases">
        <title>Paenibacillus montanisoli sp. nov., isolated from mountain area soil.</title>
        <authorList>
            <person name="Wu M."/>
        </authorList>
    </citation>
    <scope>NUCLEOTIDE SEQUENCE [LARGE SCALE GENOMIC DNA]</scope>
    <source>
        <strain evidence="2 3">RA17</strain>
    </source>
</reference>
<dbReference type="InterPro" id="IPR001114">
    <property type="entry name" value="Adenylosuccinate_synthetase"/>
</dbReference>
<organism evidence="2 3">
    <name type="scientific">Paenibacillus montanisoli</name>
    <dbReference type="NCBI Taxonomy" id="2081970"/>
    <lineage>
        <taxon>Bacteria</taxon>
        <taxon>Bacillati</taxon>
        <taxon>Bacillota</taxon>
        <taxon>Bacilli</taxon>
        <taxon>Bacillales</taxon>
        <taxon>Paenibacillaceae</taxon>
        <taxon>Paenibacillus</taxon>
    </lineage>
</organism>
<evidence type="ECO:0000256" key="1">
    <source>
        <dbReference type="SAM" id="MobiDB-lite"/>
    </source>
</evidence>
<dbReference type="InterPro" id="IPR027417">
    <property type="entry name" value="P-loop_NTPase"/>
</dbReference>
<evidence type="ECO:0000313" key="3">
    <source>
        <dbReference type="Proteomes" id="UP000249260"/>
    </source>
</evidence>
<feature type="region of interest" description="Disordered" evidence="1">
    <location>
        <begin position="1"/>
        <end position="22"/>
    </location>
</feature>
<gene>
    <name evidence="2" type="ORF">DL346_06210</name>
</gene>
<proteinExistence type="predicted"/>
<evidence type="ECO:0000313" key="2">
    <source>
        <dbReference type="EMBL" id="RAP78037.1"/>
    </source>
</evidence>
<keyword evidence="3" id="KW-1185">Reference proteome</keyword>
<feature type="compositionally biased region" description="Basic residues" evidence="1">
    <location>
        <begin position="1"/>
        <end position="14"/>
    </location>
</feature>
<dbReference type="InterPro" id="IPR042111">
    <property type="entry name" value="Adenylosuccinate_synth_dom3"/>
</dbReference>
<dbReference type="Pfam" id="PF00709">
    <property type="entry name" value="Adenylsucc_synt"/>
    <property type="match status" value="1"/>
</dbReference>
<dbReference type="GO" id="GO:0000166">
    <property type="term" value="F:nucleotide binding"/>
    <property type="evidence" value="ECO:0007669"/>
    <property type="project" value="InterPro"/>
</dbReference>
<dbReference type="AlphaFoldDB" id="A0A328U5K8"/>
<dbReference type="SUPFAM" id="SSF52540">
    <property type="entry name" value="P-loop containing nucleoside triphosphate hydrolases"/>
    <property type="match status" value="1"/>
</dbReference>
<dbReference type="RefSeq" id="WP_112881162.1">
    <property type="nucleotide sequence ID" value="NZ_QLUW01000001.1"/>
</dbReference>
<dbReference type="Proteomes" id="UP000249260">
    <property type="component" value="Unassembled WGS sequence"/>
</dbReference>
<protein>
    <submittedName>
        <fullName evidence="2">Uncharacterized protein</fullName>
    </submittedName>
</protein>
<accession>A0A328U5K8</accession>
<dbReference type="GO" id="GO:0004019">
    <property type="term" value="F:adenylosuccinate synthase activity"/>
    <property type="evidence" value="ECO:0007669"/>
    <property type="project" value="InterPro"/>
</dbReference>
<dbReference type="GO" id="GO:0006164">
    <property type="term" value="P:purine nucleotide biosynthetic process"/>
    <property type="evidence" value="ECO:0007669"/>
    <property type="project" value="InterPro"/>
</dbReference>
<name>A0A328U5K8_9BACL</name>